<reference evidence="1" key="1">
    <citation type="journal article" date="2020" name="Nature">
        <title>Giant virus diversity and host interactions through global metagenomics.</title>
        <authorList>
            <person name="Schulz F."/>
            <person name="Roux S."/>
            <person name="Paez-Espino D."/>
            <person name="Jungbluth S."/>
            <person name="Walsh D.A."/>
            <person name="Denef V.J."/>
            <person name="McMahon K.D."/>
            <person name="Konstantinidis K.T."/>
            <person name="Eloe-Fadrosh E.A."/>
            <person name="Kyrpides N.C."/>
            <person name="Woyke T."/>
        </authorList>
    </citation>
    <scope>NUCLEOTIDE SEQUENCE</scope>
    <source>
        <strain evidence="1">GVMAG-M-3300001351-8</strain>
    </source>
</reference>
<evidence type="ECO:0000313" key="1">
    <source>
        <dbReference type="EMBL" id="QHT29115.1"/>
    </source>
</evidence>
<proteinExistence type="predicted"/>
<dbReference type="PANTHER" id="PTHR37948:SF1">
    <property type="entry name" value="BLL5189 PROTEIN"/>
    <property type="match status" value="1"/>
</dbReference>
<dbReference type="PANTHER" id="PTHR37948">
    <property type="entry name" value="ZGC:113208"/>
    <property type="match status" value="1"/>
</dbReference>
<dbReference type="EMBL" id="MN738869">
    <property type="protein sequence ID" value="QHT29115.1"/>
    <property type="molecule type" value="Genomic_DNA"/>
</dbReference>
<organism evidence="1">
    <name type="scientific">viral metagenome</name>
    <dbReference type="NCBI Taxonomy" id="1070528"/>
    <lineage>
        <taxon>unclassified sequences</taxon>
        <taxon>metagenomes</taxon>
        <taxon>organismal metagenomes</taxon>
    </lineage>
</organism>
<sequence>MPNKNKNGEIIFPGYPEFIPNLTPIEIFGLGSFGGTYWRPITSSVTHQHYENIHMDYPSNWWKNIPNSSLIRPWGDYAKEVNKYGVKVGTTLEYWESKGWIDSLHPYGWVHWYCDFYNGLRGDDDERQIKRWVRTGGPKSRFRRALINLIIKKNSVYNDFSISPKRRQTLQHWGYVLTKKDCI</sequence>
<name>A0A6C0EP36_9ZZZZ</name>
<dbReference type="AlphaFoldDB" id="A0A6C0EP36"/>
<accession>A0A6C0EP36</accession>
<protein>
    <submittedName>
        <fullName evidence="1">Uncharacterized protein</fullName>
    </submittedName>
</protein>